<evidence type="ECO:0000313" key="2">
    <source>
        <dbReference type="EMBL" id="KKW13254.1"/>
    </source>
</evidence>
<proteinExistence type="predicted"/>
<dbReference type="Pfam" id="PF12705">
    <property type="entry name" value="PDDEXK_1"/>
    <property type="match status" value="1"/>
</dbReference>
<accession>A0A0G1Z3A3</accession>
<sequence length="285" mass="32361">MDYGIKPEAPSQALLIGSAYHAAMKWVGNNWEHVKKDPVEVSRGIRSVAETFIESIPIDMMSIAEEHAFGLACCHAEKLLSLPTWKFLEVEKSFQLPAGGRVFSGQIDGIVELDGRRLLLEHKTKANIPSNLLDLLPVDGQLMRYWFAMAHESLDGVLYTVARKSQIRRKKETLKQPEETIDEFVGRLRSEYKEAGATAVTHTEFVIDNDDVRECMRSTVQTIDLIAHYDKISRYPKHEHACEGKYGPCEFFGPCQKTHWDGSQLPAGFLKKTAKHEEIEERMDD</sequence>
<dbReference type="AlphaFoldDB" id="A0A0G1Z3A3"/>
<dbReference type="InterPro" id="IPR038726">
    <property type="entry name" value="PDDEXK_AddAB-type"/>
</dbReference>
<protein>
    <recommendedName>
        <fullName evidence="1">PD-(D/E)XK endonuclease-like domain-containing protein</fullName>
    </recommendedName>
</protein>
<comment type="caution">
    <text evidence="2">The sequence shown here is derived from an EMBL/GenBank/DDBJ whole genome shotgun (WGS) entry which is preliminary data.</text>
</comment>
<feature type="domain" description="PD-(D/E)XK endonuclease-like" evidence="1">
    <location>
        <begin position="7"/>
        <end position="207"/>
    </location>
</feature>
<reference evidence="2 3" key="1">
    <citation type="journal article" date="2015" name="Nature">
        <title>rRNA introns, odd ribosomes, and small enigmatic genomes across a large radiation of phyla.</title>
        <authorList>
            <person name="Brown C.T."/>
            <person name="Hug L.A."/>
            <person name="Thomas B.C."/>
            <person name="Sharon I."/>
            <person name="Castelle C.J."/>
            <person name="Singh A."/>
            <person name="Wilkins M.J."/>
            <person name="Williams K.H."/>
            <person name="Banfield J.F."/>
        </authorList>
    </citation>
    <scope>NUCLEOTIDE SEQUENCE [LARGE SCALE GENOMIC DNA]</scope>
</reference>
<name>A0A0G1Z3A3_9BACT</name>
<evidence type="ECO:0000313" key="3">
    <source>
        <dbReference type="Proteomes" id="UP000034588"/>
    </source>
</evidence>
<dbReference type="Gene3D" id="3.90.320.10">
    <property type="match status" value="1"/>
</dbReference>
<organism evidence="2 3">
    <name type="scientific">Candidatus Gottesmanbacteria bacterium GW2011_GWB1_49_7</name>
    <dbReference type="NCBI Taxonomy" id="1618448"/>
    <lineage>
        <taxon>Bacteria</taxon>
        <taxon>Candidatus Gottesmaniibacteriota</taxon>
    </lineage>
</organism>
<dbReference type="Proteomes" id="UP000034588">
    <property type="component" value="Unassembled WGS sequence"/>
</dbReference>
<dbReference type="InterPro" id="IPR011604">
    <property type="entry name" value="PDDEXK-like_dom_sf"/>
</dbReference>
<gene>
    <name evidence="2" type="ORF">UY48_C0003G0076</name>
</gene>
<evidence type="ECO:0000259" key="1">
    <source>
        <dbReference type="Pfam" id="PF12705"/>
    </source>
</evidence>
<dbReference type="EMBL" id="LCQD01000003">
    <property type="protein sequence ID" value="KKW13254.1"/>
    <property type="molecule type" value="Genomic_DNA"/>
</dbReference>